<feature type="region of interest" description="Disordered" evidence="8">
    <location>
        <begin position="45"/>
        <end position="73"/>
    </location>
</feature>
<evidence type="ECO:0000256" key="4">
    <source>
        <dbReference type="ARBA" id="ARBA00022723"/>
    </source>
</evidence>
<keyword evidence="2 11" id="KW-0575">Peroxidase</keyword>
<dbReference type="AlphaFoldDB" id="A0A8H6XJH6"/>
<dbReference type="Pfam" id="PF01328">
    <property type="entry name" value="Peroxidase_2"/>
    <property type="match status" value="1"/>
</dbReference>
<evidence type="ECO:0000313" key="12">
    <source>
        <dbReference type="Proteomes" id="UP000620124"/>
    </source>
</evidence>
<feature type="chain" id="PRO_5034023529" evidence="9">
    <location>
        <begin position="23"/>
        <end position="422"/>
    </location>
</feature>
<dbReference type="PANTHER" id="PTHR33577:SF16">
    <property type="entry name" value="HEME HALOPEROXIDASE FAMILY PROFILE DOMAIN-CONTAINING PROTEIN"/>
    <property type="match status" value="1"/>
</dbReference>
<accession>A0A8H6XJH6</accession>
<sequence>MRSFSSAQTLALLCFLLPAARSAAVFPATSAFGAPPDCLSCRRQVTDPASSATPTPTPSTSASPTTEVQDGQTGTLMVLPPQATETGLKQIPWQMPIIRSLRQAQEINVDPVVPAMNTLANHGYISRNGVSTLEELVNGMMEAFNLDVNFAGGLAAVNLLTRGNPFVNKVSIGGPSPLVPPLPGNIDGPVALGIAAHGRLEGDVSLTRADAAIGDSVDFQELIFDGDLLQLGKFGDNGPDGNNTVFNVATAIGIMNNNFARSLALNPQLTFNAARMSVAYATAGFWLTVFPNGTTNQSTLPIVGSFMRNQTFPPNWYRAASPILGSANAKVVAELQTAIPILPGRKNAQGVYVADPAPPFPFNTSFVCTAYYDQAAHMPVGLANTTGIYKQNVDLLTGLLFAAANRAPGCTQLAPPSLPSGA</sequence>
<evidence type="ECO:0000313" key="11">
    <source>
        <dbReference type="EMBL" id="KAF7342197.1"/>
    </source>
</evidence>
<feature type="domain" description="Heme haloperoxidase family profile" evidence="10">
    <location>
        <begin position="89"/>
        <end position="333"/>
    </location>
</feature>
<dbReference type="PROSITE" id="PS51405">
    <property type="entry name" value="HEME_HALOPEROXIDASE"/>
    <property type="match status" value="1"/>
</dbReference>
<dbReference type="SUPFAM" id="SSF47571">
    <property type="entry name" value="Cloroperoxidase"/>
    <property type="match status" value="1"/>
</dbReference>
<evidence type="ECO:0000256" key="3">
    <source>
        <dbReference type="ARBA" id="ARBA00022617"/>
    </source>
</evidence>
<name>A0A8H6XJH6_9AGAR</name>
<evidence type="ECO:0000256" key="9">
    <source>
        <dbReference type="SAM" id="SignalP"/>
    </source>
</evidence>
<dbReference type="PANTHER" id="PTHR33577">
    <property type="entry name" value="STERIGMATOCYSTIN BIOSYNTHESIS PEROXIDASE STCC-RELATED"/>
    <property type="match status" value="1"/>
</dbReference>
<dbReference type="OrthoDB" id="2542103at2759"/>
<dbReference type="GO" id="GO:0046872">
    <property type="term" value="F:metal ion binding"/>
    <property type="evidence" value="ECO:0007669"/>
    <property type="project" value="UniProtKB-KW"/>
</dbReference>
<evidence type="ECO:0000256" key="5">
    <source>
        <dbReference type="ARBA" id="ARBA00023002"/>
    </source>
</evidence>
<dbReference type="Proteomes" id="UP000620124">
    <property type="component" value="Unassembled WGS sequence"/>
</dbReference>
<keyword evidence="5" id="KW-0560">Oxidoreductase</keyword>
<dbReference type="InterPro" id="IPR000028">
    <property type="entry name" value="Chloroperoxidase"/>
</dbReference>
<dbReference type="EMBL" id="JACAZI010000017">
    <property type="protein sequence ID" value="KAF7342197.1"/>
    <property type="molecule type" value="Genomic_DNA"/>
</dbReference>
<organism evidence="11 12">
    <name type="scientific">Mycena venus</name>
    <dbReference type="NCBI Taxonomy" id="2733690"/>
    <lineage>
        <taxon>Eukaryota</taxon>
        <taxon>Fungi</taxon>
        <taxon>Dikarya</taxon>
        <taxon>Basidiomycota</taxon>
        <taxon>Agaricomycotina</taxon>
        <taxon>Agaricomycetes</taxon>
        <taxon>Agaricomycetidae</taxon>
        <taxon>Agaricales</taxon>
        <taxon>Marasmiineae</taxon>
        <taxon>Mycenaceae</taxon>
        <taxon>Mycena</taxon>
    </lineage>
</organism>
<reference evidence="11" key="1">
    <citation type="submission" date="2020-05" db="EMBL/GenBank/DDBJ databases">
        <title>Mycena genomes resolve the evolution of fungal bioluminescence.</title>
        <authorList>
            <person name="Tsai I.J."/>
        </authorList>
    </citation>
    <scope>NUCLEOTIDE SEQUENCE</scope>
    <source>
        <strain evidence="11">CCC161011</strain>
    </source>
</reference>
<feature type="compositionally biased region" description="Low complexity" evidence="8">
    <location>
        <begin position="48"/>
        <end position="66"/>
    </location>
</feature>
<dbReference type="InterPro" id="IPR036851">
    <property type="entry name" value="Chloroperoxidase-like_sf"/>
</dbReference>
<comment type="similarity">
    <text evidence="7">Belongs to the chloroperoxidase family.</text>
</comment>
<keyword evidence="6" id="KW-0408">Iron</keyword>
<evidence type="ECO:0000256" key="2">
    <source>
        <dbReference type="ARBA" id="ARBA00022559"/>
    </source>
</evidence>
<keyword evidence="9" id="KW-0732">Signal</keyword>
<keyword evidence="12" id="KW-1185">Reference proteome</keyword>
<dbReference type="Gene3D" id="1.10.489.10">
    <property type="entry name" value="Chloroperoxidase-like"/>
    <property type="match status" value="1"/>
</dbReference>
<evidence type="ECO:0000256" key="7">
    <source>
        <dbReference type="ARBA" id="ARBA00025795"/>
    </source>
</evidence>
<feature type="signal peptide" evidence="9">
    <location>
        <begin position="1"/>
        <end position="22"/>
    </location>
</feature>
<comment type="cofactor">
    <cofactor evidence="1">
        <name>heme b</name>
        <dbReference type="ChEBI" id="CHEBI:60344"/>
    </cofactor>
</comment>
<keyword evidence="3" id="KW-0349">Heme</keyword>
<evidence type="ECO:0000256" key="6">
    <source>
        <dbReference type="ARBA" id="ARBA00023004"/>
    </source>
</evidence>
<proteinExistence type="inferred from homology"/>
<protein>
    <submittedName>
        <fullName evidence="11">Cloroperoxidase</fullName>
    </submittedName>
</protein>
<comment type="caution">
    <text evidence="11">The sequence shown here is derived from an EMBL/GenBank/DDBJ whole genome shotgun (WGS) entry which is preliminary data.</text>
</comment>
<evidence type="ECO:0000259" key="10">
    <source>
        <dbReference type="PROSITE" id="PS51405"/>
    </source>
</evidence>
<dbReference type="GO" id="GO:0004601">
    <property type="term" value="F:peroxidase activity"/>
    <property type="evidence" value="ECO:0007669"/>
    <property type="project" value="UniProtKB-KW"/>
</dbReference>
<keyword evidence="4" id="KW-0479">Metal-binding</keyword>
<evidence type="ECO:0000256" key="8">
    <source>
        <dbReference type="SAM" id="MobiDB-lite"/>
    </source>
</evidence>
<evidence type="ECO:0000256" key="1">
    <source>
        <dbReference type="ARBA" id="ARBA00001970"/>
    </source>
</evidence>
<gene>
    <name evidence="11" type="ORF">MVEN_01807600</name>
</gene>